<dbReference type="Proteomes" id="UP000054359">
    <property type="component" value="Unassembled WGS sequence"/>
</dbReference>
<feature type="domain" description="Inhibitor of growth protein N-terminal histone-binding" evidence="1">
    <location>
        <begin position="27"/>
        <end position="56"/>
    </location>
</feature>
<evidence type="ECO:0000313" key="3">
    <source>
        <dbReference type="Proteomes" id="UP000054359"/>
    </source>
</evidence>
<reference evidence="2 3" key="1">
    <citation type="submission" date="2013-11" db="EMBL/GenBank/DDBJ databases">
        <title>Genome sequencing of Stegodyphus mimosarum.</title>
        <authorList>
            <person name="Bechsgaard J."/>
        </authorList>
    </citation>
    <scope>NUCLEOTIDE SEQUENCE [LARGE SCALE GENOMIC DNA]</scope>
</reference>
<sequence>MFGNQKSDVDNKMLNQAALEAMHSAVYIEDYMDFVENVPDDIQRNITLLRELDLRYK</sequence>
<dbReference type="OrthoDB" id="5411773at2759"/>
<name>A0A087UVQ4_STEMI</name>
<dbReference type="InterPro" id="IPR024610">
    <property type="entry name" value="ING_N_histone-binding"/>
</dbReference>
<evidence type="ECO:0000259" key="1">
    <source>
        <dbReference type="Pfam" id="PF12998"/>
    </source>
</evidence>
<organism evidence="2 3">
    <name type="scientific">Stegodyphus mimosarum</name>
    <name type="common">African social velvet spider</name>
    <dbReference type="NCBI Taxonomy" id="407821"/>
    <lineage>
        <taxon>Eukaryota</taxon>
        <taxon>Metazoa</taxon>
        <taxon>Ecdysozoa</taxon>
        <taxon>Arthropoda</taxon>
        <taxon>Chelicerata</taxon>
        <taxon>Arachnida</taxon>
        <taxon>Araneae</taxon>
        <taxon>Araneomorphae</taxon>
        <taxon>Entelegynae</taxon>
        <taxon>Eresoidea</taxon>
        <taxon>Eresidae</taxon>
        <taxon>Stegodyphus</taxon>
    </lineage>
</organism>
<feature type="non-terminal residue" evidence="2">
    <location>
        <position position="57"/>
    </location>
</feature>
<dbReference type="Pfam" id="PF12998">
    <property type="entry name" value="ING"/>
    <property type="match status" value="1"/>
</dbReference>
<dbReference type="EMBL" id="KK121857">
    <property type="protein sequence ID" value="KFM81443.1"/>
    <property type="molecule type" value="Genomic_DNA"/>
</dbReference>
<dbReference type="AlphaFoldDB" id="A0A087UVQ4"/>
<keyword evidence="3" id="KW-1185">Reference proteome</keyword>
<accession>A0A087UVQ4</accession>
<dbReference type="Gene3D" id="6.10.140.1740">
    <property type="match status" value="1"/>
</dbReference>
<dbReference type="STRING" id="407821.A0A087UVQ4"/>
<protein>
    <submittedName>
        <fullName evidence="2">Inhibitor of growth protein 1</fullName>
    </submittedName>
</protein>
<evidence type="ECO:0000313" key="2">
    <source>
        <dbReference type="EMBL" id="KFM81443.1"/>
    </source>
</evidence>
<proteinExistence type="predicted"/>
<gene>
    <name evidence="2" type="ORF">X975_03678</name>
</gene>